<dbReference type="AlphaFoldDB" id="A0AAW2ZLJ2"/>
<keyword evidence="2 3" id="KW-0812">Transmembrane</keyword>
<proteinExistence type="predicted"/>
<protein>
    <submittedName>
        <fullName evidence="3">4 TM domain-containing transmembrane protein</fullName>
    </submittedName>
</protein>
<evidence type="ECO:0000313" key="4">
    <source>
        <dbReference type="Proteomes" id="UP001431209"/>
    </source>
</evidence>
<keyword evidence="2" id="KW-1133">Transmembrane helix</keyword>
<name>A0AAW2ZLJ2_9EUKA</name>
<keyword evidence="2" id="KW-0472">Membrane</keyword>
<keyword evidence="4" id="KW-1185">Reference proteome</keyword>
<feature type="transmembrane region" description="Helical" evidence="2">
    <location>
        <begin position="133"/>
        <end position="163"/>
    </location>
</feature>
<feature type="region of interest" description="Disordered" evidence="1">
    <location>
        <begin position="1"/>
        <end position="26"/>
    </location>
</feature>
<dbReference type="Proteomes" id="UP001431209">
    <property type="component" value="Unassembled WGS sequence"/>
</dbReference>
<feature type="transmembrane region" description="Helical" evidence="2">
    <location>
        <begin position="175"/>
        <end position="198"/>
    </location>
</feature>
<accession>A0AAW2ZLJ2</accession>
<reference evidence="3 4" key="1">
    <citation type="submission" date="2024-03" db="EMBL/GenBank/DDBJ databases">
        <title>The Acrasis kona genome and developmental transcriptomes reveal deep origins of eukaryotic multicellular pathways.</title>
        <authorList>
            <person name="Sheikh S."/>
            <person name="Fu C.-J."/>
            <person name="Brown M.W."/>
            <person name="Baldauf S.L."/>
        </authorList>
    </citation>
    <scope>NUCLEOTIDE SEQUENCE [LARGE SCALE GENOMIC DNA]</scope>
    <source>
        <strain evidence="3 4">ATCC MYA-3509</strain>
    </source>
</reference>
<comment type="caution">
    <text evidence="3">The sequence shown here is derived from an EMBL/GenBank/DDBJ whole genome shotgun (WGS) entry which is preliminary data.</text>
</comment>
<feature type="region of interest" description="Disordered" evidence="1">
    <location>
        <begin position="64"/>
        <end position="86"/>
    </location>
</feature>
<sequence length="245" mass="27102">METIINTTDNSAQEQSSRKSLDKGFKQKATLPSSMSMFGGCSPKASATYSSYETINLGNEKFTQSQEDLVKPEPISKEKEEQTSKPRPTYLRRMGIAVIVFAALLILCQIAVIACISYSLYGYSQFRMYRNGGIYTVMLVTLPIFLVISVLFVGTGVLGMVSVWGSKRVQTITGIMYIVCVTILMVCEEALIIVLISYNIAEMIAVFVPLLCLSTVGYSIVILLSAIRLYLLTRKETVVKKGEHV</sequence>
<feature type="transmembrane region" description="Helical" evidence="2">
    <location>
        <begin position="94"/>
        <end position="121"/>
    </location>
</feature>
<dbReference type="EMBL" id="JAOPGA020001714">
    <property type="protein sequence ID" value="KAL0490743.1"/>
    <property type="molecule type" value="Genomic_DNA"/>
</dbReference>
<evidence type="ECO:0000313" key="3">
    <source>
        <dbReference type="EMBL" id="KAL0490743.1"/>
    </source>
</evidence>
<evidence type="ECO:0000256" key="2">
    <source>
        <dbReference type="SAM" id="Phobius"/>
    </source>
</evidence>
<feature type="compositionally biased region" description="Polar residues" evidence="1">
    <location>
        <begin position="1"/>
        <end position="15"/>
    </location>
</feature>
<evidence type="ECO:0000256" key="1">
    <source>
        <dbReference type="SAM" id="MobiDB-lite"/>
    </source>
</evidence>
<feature type="transmembrane region" description="Helical" evidence="2">
    <location>
        <begin position="204"/>
        <end position="231"/>
    </location>
</feature>
<organism evidence="3 4">
    <name type="scientific">Acrasis kona</name>
    <dbReference type="NCBI Taxonomy" id="1008807"/>
    <lineage>
        <taxon>Eukaryota</taxon>
        <taxon>Discoba</taxon>
        <taxon>Heterolobosea</taxon>
        <taxon>Tetramitia</taxon>
        <taxon>Eutetramitia</taxon>
        <taxon>Acrasidae</taxon>
        <taxon>Acrasis</taxon>
    </lineage>
</organism>
<gene>
    <name evidence="3" type="ORF">AKO1_002532</name>
</gene>
<feature type="compositionally biased region" description="Basic and acidic residues" evidence="1">
    <location>
        <begin position="68"/>
        <end position="84"/>
    </location>
</feature>
<feature type="compositionally biased region" description="Basic and acidic residues" evidence="1">
    <location>
        <begin position="16"/>
        <end position="25"/>
    </location>
</feature>